<accession>A0A7H0LFD4</accession>
<gene>
    <name evidence="1" type="ORF">H3Z74_16750</name>
</gene>
<dbReference type="KEGG" id="spap:H3Z74_16750"/>
<dbReference type="InterPro" id="IPR011990">
    <property type="entry name" value="TPR-like_helical_dom_sf"/>
</dbReference>
<dbReference type="SUPFAM" id="SSF52540">
    <property type="entry name" value="P-loop containing nucleoside triphosphate hydrolases"/>
    <property type="match status" value="1"/>
</dbReference>
<dbReference type="EMBL" id="CP061038">
    <property type="protein sequence ID" value="QNQ08387.1"/>
    <property type="molecule type" value="Genomic_DNA"/>
</dbReference>
<name>A0A7H0LFD4_9SPHN</name>
<dbReference type="AlphaFoldDB" id="A0A7H0LFD4"/>
<dbReference type="PRINTS" id="PR00364">
    <property type="entry name" value="DISEASERSIST"/>
</dbReference>
<evidence type="ECO:0000313" key="2">
    <source>
        <dbReference type="Proteomes" id="UP000516148"/>
    </source>
</evidence>
<dbReference type="SUPFAM" id="SSF48452">
    <property type="entry name" value="TPR-like"/>
    <property type="match status" value="1"/>
</dbReference>
<keyword evidence="2" id="KW-1185">Reference proteome</keyword>
<dbReference type="Proteomes" id="UP000516148">
    <property type="component" value="Chromosome"/>
</dbReference>
<sequence length="936" mass="101910">MGNKAEAERKLEAILGAISSVEEGLLTRFDAISSQIERLSQQAVLKQDLVDATERLLNAWFSGRFIALLGRQLTSEFLARPRWTQTSSQVRDIIGLSSRVRESVTLSAGLDAFVDDRPFGLSVVYGAEPEVRAGAIAAWIARRKERGDAVARHFAASDFDRTLSPVAAIGHLMAQVESLCDQPASFPVEDLDAMSQELHALLRPPPDGDKLIIVVDGVDALIGELPSFVESRLDAGVFVILGLRGENPALLRSWSRRVASGLPASVFVQDAQGGISPGPSLLAPPAVRADDGSAATVARAVLEPSPEIFQPPVFADHVRLDRDQQALSRLLTQHGIVSVEGLSGSGKTYLVAGVLKDIPAPLRGRKTFWYDPPDGVTLDGLVLAMGLVIDPAMSVSAKARSLVAHLERHEFILVIDDYQRVDPDSFGYLVRAALASKMPSLIVTISQIYVESPRFDVDVMRYVPLGFDASAAGGLIGSRAGMKLDPRRLTELIRITGGLPLAITLFATLLDLGHTPDRLLGGDALRSERIERWLAELLSFISPEDRRLLEGLSLIEGPFGKSLSTAVARTLRCDRHETSLAALTRRHLLRKHGATRWSVHRILAARCEMDLDQLQRLQIRRGIARHFAVVPKAQGSFAGHRIRIQNLIAASRYFGMAGDFAPARQMLSEMAKDAKLLGEHQLLIRVMTPLAHAPGHADDWFAYHFAHSLLACGHRDEARRELERALSPITDAMTRPVVSMWRLLAEVYLETGQFDAALGALKPLDAILSAPAPDDVTHRQILGVKLRLCLGLSDIGGAEQALGTLLRLPLGRASVLAQGILSMQISLVETAKGNRAAALSNARHAFAGLKEAGDARGIIWSGLHLGLCLIEDGSPDEGGRLIVEMVRSSAQHRLWAHDTEDAIIRAMPHIRSKRDKAFLNDQLEGHAGERRVVRES</sequence>
<reference evidence="1 2" key="1">
    <citation type="submission" date="2020-09" db="EMBL/GenBank/DDBJ databases">
        <title>Sphingomonas sp., a new species isolated from pork steak.</title>
        <authorList>
            <person name="Heidler von Heilborn D."/>
        </authorList>
    </citation>
    <scope>NUCLEOTIDE SEQUENCE [LARGE SCALE GENOMIC DNA]</scope>
    <source>
        <strain evidence="2">S8-3T</strain>
    </source>
</reference>
<dbReference type="Gene3D" id="1.25.40.10">
    <property type="entry name" value="Tetratricopeptide repeat domain"/>
    <property type="match status" value="1"/>
</dbReference>
<dbReference type="RefSeq" id="WP_187760715.1">
    <property type="nucleotide sequence ID" value="NZ_CP061038.1"/>
</dbReference>
<dbReference type="InterPro" id="IPR027417">
    <property type="entry name" value="P-loop_NTPase"/>
</dbReference>
<evidence type="ECO:0000313" key="1">
    <source>
        <dbReference type="EMBL" id="QNQ08387.1"/>
    </source>
</evidence>
<proteinExistence type="predicted"/>
<protein>
    <submittedName>
        <fullName evidence="1">Uncharacterized protein</fullName>
    </submittedName>
</protein>
<organism evidence="1 2">
    <name type="scientific">Sphingomonas alpina</name>
    <dbReference type="NCBI Taxonomy" id="653931"/>
    <lineage>
        <taxon>Bacteria</taxon>
        <taxon>Pseudomonadati</taxon>
        <taxon>Pseudomonadota</taxon>
        <taxon>Alphaproteobacteria</taxon>
        <taxon>Sphingomonadales</taxon>
        <taxon>Sphingomonadaceae</taxon>
        <taxon>Sphingomonas</taxon>
    </lineage>
</organism>